<accession>A0ABS8N1T1</accession>
<dbReference type="RefSeq" id="WP_229980732.1">
    <property type="nucleotide sequence ID" value="NZ_JAJJPB010000001.1"/>
</dbReference>
<dbReference type="EMBL" id="JAJJPB010000001">
    <property type="protein sequence ID" value="MCC9293756.1"/>
    <property type="molecule type" value="Genomic_DNA"/>
</dbReference>
<organism evidence="2 3">
    <name type="scientific">Clostridium aromativorans</name>
    <dbReference type="NCBI Taxonomy" id="2836848"/>
    <lineage>
        <taxon>Bacteria</taxon>
        <taxon>Bacillati</taxon>
        <taxon>Bacillota</taxon>
        <taxon>Clostridia</taxon>
        <taxon>Eubacteriales</taxon>
        <taxon>Clostridiaceae</taxon>
        <taxon>Clostridium</taxon>
    </lineage>
</organism>
<proteinExistence type="predicted"/>
<evidence type="ECO:0000259" key="1">
    <source>
        <dbReference type="Pfam" id="PF13847"/>
    </source>
</evidence>
<reference evidence="2" key="1">
    <citation type="submission" date="2021-11" db="EMBL/GenBank/DDBJ databases">
        <authorList>
            <person name="Qingchun L."/>
            <person name="Dong Z."/>
            <person name="Zongwei Q."/>
            <person name="Jia Z."/>
            <person name="Duotao L."/>
        </authorList>
    </citation>
    <scope>NUCLEOTIDE SEQUENCE</scope>
    <source>
        <strain evidence="2">WLY-B-L2</strain>
    </source>
</reference>
<dbReference type="PANTHER" id="PTHR47739:SF1">
    <property type="entry name" value="TRNA1(VAL) (ADENINE(37)-N6)-METHYLTRANSFERASE"/>
    <property type="match status" value="1"/>
</dbReference>
<feature type="domain" description="Methyltransferase" evidence="1">
    <location>
        <begin position="45"/>
        <end position="180"/>
    </location>
</feature>
<dbReference type="PANTHER" id="PTHR47739">
    <property type="entry name" value="TRNA1(VAL) (ADENINE(37)-N6)-METHYLTRANSFERASE"/>
    <property type="match status" value="1"/>
</dbReference>
<dbReference type="InterPro" id="IPR025714">
    <property type="entry name" value="Methyltranfer_dom"/>
</dbReference>
<evidence type="ECO:0000313" key="2">
    <source>
        <dbReference type="EMBL" id="MCC9293756.1"/>
    </source>
</evidence>
<evidence type="ECO:0000313" key="3">
    <source>
        <dbReference type="Proteomes" id="UP001165422"/>
    </source>
</evidence>
<dbReference type="SUPFAM" id="SSF53335">
    <property type="entry name" value="S-adenosyl-L-methionine-dependent methyltransferases"/>
    <property type="match status" value="1"/>
</dbReference>
<dbReference type="Gene3D" id="3.40.50.150">
    <property type="entry name" value="Vaccinia Virus protein VP39"/>
    <property type="match status" value="1"/>
</dbReference>
<dbReference type="InterPro" id="IPR029063">
    <property type="entry name" value="SAM-dependent_MTases_sf"/>
</dbReference>
<name>A0ABS8N1T1_9CLOT</name>
<dbReference type="CDD" id="cd02440">
    <property type="entry name" value="AdoMet_MTases"/>
    <property type="match status" value="1"/>
</dbReference>
<dbReference type="InterPro" id="IPR050210">
    <property type="entry name" value="tRNA_Adenine-N(6)_MTase"/>
</dbReference>
<comment type="caution">
    <text evidence="2">The sequence shown here is derived from an EMBL/GenBank/DDBJ whole genome shotgun (WGS) entry which is preliminary data.</text>
</comment>
<gene>
    <name evidence="2" type="ORF">LN736_02575</name>
</gene>
<protein>
    <submittedName>
        <fullName evidence="2">tRNA1(Val) (Adenine(37)-N6)-methyltransferase</fullName>
    </submittedName>
</protein>
<sequence length="253" mass="28712">MNSTFLKEDETLDDLQLKGLYVIQKKSTFRFGIDAVLLANFADIKRNASVIDLCSGTGIIPFILVGKTPVGKIIGIEIQKDMVDMANRSVQLNDVQGKIEFIHRDLKDLKYLKTLPKADVVTVNPPYKLKDSGIVSLKDEDAIARHEICCDLEDVIKAAKIVLKDNGKIYMIHRPDRFADIICTMRKYKIEPKFIRMVHPNINKAPNMVLIKGQNNAGRFLKWDAPLYVHKLDGSYTDEIDKIYGRSKKGYGR</sequence>
<keyword evidence="3" id="KW-1185">Reference proteome</keyword>
<dbReference type="Pfam" id="PF13847">
    <property type="entry name" value="Methyltransf_31"/>
    <property type="match status" value="1"/>
</dbReference>
<dbReference type="Proteomes" id="UP001165422">
    <property type="component" value="Unassembled WGS sequence"/>
</dbReference>